<evidence type="ECO:0000256" key="5">
    <source>
        <dbReference type="SAM" id="Phobius"/>
    </source>
</evidence>
<organism evidence="6 7">
    <name type="scientific">Klebsormidium nitens</name>
    <name type="common">Green alga</name>
    <name type="synonym">Ulothrix nitens</name>
    <dbReference type="NCBI Taxonomy" id="105231"/>
    <lineage>
        <taxon>Eukaryota</taxon>
        <taxon>Viridiplantae</taxon>
        <taxon>Streptophyta</taxon>
        <taxon>Klebsormidiophyceae</taxon>
        <taxon>Klebsormidiales</taxon>
        <taxon>Klebsormidiaceae</taxon>
        <taxon>Klebsormidium</taxon>
    </lineage>
</organism>
<evidence type="ECO:0000313" key="7">
    <source>
        <dbReference type="Proteomes" id="UP000054558"/>
    </source>
</evidence>
<dbReference type="PANTHER" id="PTHR20661:SF0">
    <property type="entry name" value="PHOSPHATIDYLINOSITOL-GLYCAN BIOSYNTHESIS CLASS W PROTEIN"/>
    <property type="match status" value="1"/>
</dbReference>
<dbReference type="PIRSF" id="PIRSF017321">
    <property type="entry name" value="GWT1"/>
    <property type="match status" value="1"/>
</dbReference>
<dbReference type="AlphaFoldDB" id="A0A1Y1I9B8"/>
<reference evidence="6 7" key="1">
    <citation type="journal article" date="2014" name="Nat. Commun.">
        <title>Klebsormidium flaccidum genome reveals primary factors for plant terrestrial adaptation.</title>
        <authorList>
            <person name="Hori K."/>
            <person name="Maruyama F."/>
            <person name="Fujisawa T."/>
            <person name="Togashi T."/>
            <person name="Yamamoto N."/>
            <person name="Seo M."/>
            <person name="Sato S."/>
            <person name="Yamada T."/>
            <person name="Mori H."/>
            <person name="Tajima N."/>
            <person name="Moriyama T."/>
            <person name="Ikeuchi M."/>
            <person name="Watanabe M."/>
            <person name="Wada H."/>
            <person name="Kobayashi K."/>
            <person name="Saito M."/>
            <person name="Masuda T."/>
            <person name="Sasaki-Sekimoto Y."/>
            <person name="Mashiguchi K."/>
            <person name="Awai K."/>
            <person name="Shimojima M."/>
            <person name="Masuda S."/>
            <person name="Iwai M."/>
            <person name="Nobusawa T."/>
            <person name="Narise T."/>
            <person name="Kondo S."/>
            <person name="Saito H."/>
            <person name="Sato R."/>
            <person name="Murakawa M."/>
            <person name="Ihara Y."/>
            <person name="Oshima-Yamada Y."/>
            <person name="Ohtaka K."/>
            <person name="Satoh M."/>
            <person name="Sonobe K."/>
            <person name="Ishii M."/>
            <person name="Ohtani R."/>
            <person name="Kanamori-Sato M."/>
            <person name="Honoki R."/>
            <person name="Miyazaki D."/>
            <person name="Mochizuki H."/>
            <person name="Umetsu J."/>
            <person name="Higashi K."/>
            <person name="Shibata D."/>
            <person name="Kamiya Y."/>
            <person name="Sato N."/>
            <person name="Nakamura Y."/>
            <person name="Tabata S."/>
            <person name="Ida S."/>
            <person name="Kurokawa K."/>
            <person name="Ohta H."/>
        </authorList>
    </citation>
    <scope>NUCLEOTIDE SEQUENCE [LARGE SCALE GENOMIC DNA]</scope>
    <source>
        <strain evidence="6 7">NIES-2285</strain>
    </source>
</reference>
<accession>A0A1Y1I9B8</accession>
<keyword evidence="3 5" id="KW-1133">Transmembrane helix</keyword>
<dbReference type="PANTHER" id="PTHR20661">
    <property type="entry name" value="PHOSPHATIDYLINOSITOL-GLYCAN BIOSYNTHESIS CLASS W PROTEIN"/>
    <property type="match status" value="1"/>
</dbReference>
<feature type="transmembrane region" description="Helical" evidence="5">
    <location>
        <begin position="393"/>
        <end position="414"/>
    </location>
</feature>
<dbReference type="GO" id="GO:0016020">
    <property type="term" value="C:membrane"/>
    <property type="evidence" value="ECO:0007669"/>
    <property type="project" value="UniProtKB-SubCell"/>
</dbReference>
<evidence type="ECO:0000256" key="3">
    <source>
        <dbReference type="ARBA" id="ARBA00022989"/>
    </source>
</evidence>
<feature type="transmembrane region" description="Helical" evidence="5">
    <location>
        <begin position="66"/>
        <end position="87"/>
    </location>
</feature>
<dbReference type="OMA" id="GLYVMQP"/>
<feature type="transmembrane region" description="Helical" evidence="5">
    <location>
        <begin position="426"/>
        <end position="444"/>
    </location>
</feature>
<dbReference type="STRING" id="105231.A0A1Y1I9B8"/>
<feature type="transmembrane region" description="Helical" evidence="5">
    <location>
        <begin position="456"/>
        <end position="476"/>
    </location>
</feature>
<protein>
    <submittedName>
        <fullName evidence="6">Phosphatidylinositol glycan class W</fullName>
    </submittedName>
</protein>
<gene>
    <name evidence="6" type="ORF">KFL_002960070</name>
</gene>
<evidence type="ECO:0000256" key="2">
    <source>
        <dbReference type="ARBA" id="ARBA00022692"/>
    </source>
</evidence>
<keyword evidence="7" id="KW-1185">Reference proteome</keyword>
<dbReference type="GO" id="GO:0006506">
    <property type="term" value="P:GPI anchor biosynthetic process"/>
    <property type="evidence" value="ECO:0000318"/>
    <property type="project" value="GO_Central"/>
</dbReference>
<feature type="transmembrane region" description="Helical" evidence="5">
    <location>
        <begin position="25"/>
        <end position="46"/>
    </location>
</feature>
<keyword evidence="4 5" id="KW-0472">Membrane</keyword>
<proteinExistence type="predicted"/>
<dbReference type="Proteomes" id="UP000054558">
    <property type="component" value="Unassembled WGS sequence"/>
</dbReference>
<evidence type="ECO:0000313" key="6">
    <source>
        <dbReference type="EMBL" id="GAQ86552.1"/>
    </source>
</evidence>
<comment type="subcellular location">
    <subcellularLocation>
        <location evidence="1">Membrane</location>
        <topology evidence="1">Multi-pass membrane protein</topology>
    </subcellularLocation>
</comment>
<dbReference type="Pfam" id="PF06423">
    <property type="entry name" value="GWT1"/>
    <property type="match status" value="1"/>
</dbReference>
<dbReference type="OrthoDB" id="15270at2759"/>
<dbReference type="InterPro" id="IPR009447">
    <property type="entry name" value="PIGW/GWT1"/>
</dbReference>
<feature type="transmembrane region" description="Helical" evidence="5">
    <location>
        <begin position="93"/>
        <end position="112"/>
    </location>
</feature>
<name>A0A1Y1I9B8_KLENI</name>
<dbReference type="GO" id="GO:0032216">
    <property type="term" value="F:glucosaminyl-phosphatidylinositol O-acyltransferase activity"/>
    <property type="evidence" value="ECO:0000318"/>
    <property type="project" value="GO_Central"/>
</dbReference>
<sequence>MDATELKRLKEEFVSNLEGTTMLEISSVMGLTPVAVFFRLVLAAFLDQTQGTKRSRTGKHRDSTKAAASSQSTLLDFLVIVMPTLYCMTHPEAVWPSILFFSVASAFLVLIAKRQWASDILCFPCPSRHVLAGIASPKKPFLSKYRASMMLLTVIAILAVDFDIFPRRFGKAETFGTGLMDVGVGSFVVANGVVSREARGVPTPPRGGLRRTSPLLLLGFARLAATKAAGYQEHVGEYGTHWNFFFTLAAVELLTSAAPIGPGRAGLVGAVVLAGYQAVLSKSNLSEVLMSNHRGASLLSQNKEGVASAFGYWALYLLSVQLGRFFATSAAHAAQELAPGKTGESRESDLQAGRHWWRFAGKVWGLQLALWVCTNLADAYIERVSRRSCNLAYVLWMLAFNLQAISMFVTFDLLLPPRSYSLLDAIDYNLLPIFLLGNLLTGLVNMSIDTLHTPRAHAFIILTLYIGVVSWTAWVLHRTRVRLAFW</sequence>
<evidence type="ECO:0000256" key="1">
    <source>
        <dbReference type="ARBA" id="ARBA00004141"/>
    </source>
</evidence>
<evidence type="ECO:0000256" key="4">
    <source>
        <dbReference type="ARBA" id="ARBA00023136"/>
    </source>
</evidence>
<dbReference type="EMBL" id="DF237245">
    <property type="protein sequence ID" value="GAQ86552.1"/>
    <property type="molecule type" value="Genomic_DNA"/>
</dbReference>
<keyword evidence="2 5" id="KW-0812">Transmembrane</keyword>